<protein>
    <submittedName>
        <fullName evidence="5">Fatty-acid-CoA ligase FadD</fullName>
    </submittedName>
</protein>
<feature type="domain" description="AMP-binding enzyme C-terminal" evidence="4">
    <location>
        <begin position="439"/>
        <end position="513"/>
    </location>
</feature>
<reference evidence="5" key="1">
    <citation type="journal article" date="2014" name="Int. J. Syst. Evol. Microbiol.">
        <title>Complete genome sequence of Corynebacterium casei LMG S-19264T (=DSM 44701T), isolated from a smear-ripened cheese.</title>
        <authorList>
            <consortium name="US DOE Joint Genome Institute (JGI-PGF)"/>
            <person name="Walter F."/>
            <person name="Albersmeier A."/>
            <person name="Kalinowski J."/>
            <person name="Ruckert C."/>
        </authorList>
    </citation>
    <scope>NUCLEOTIDE SEQUENCE</scope>
    <source>
        <strain evidence="5">JCM 3276</strain>
    </source>
</reference>
<dbReference type="AlphaFoldDB" id="A0A918GF90"/>
<evidence type="ECO:0000256" key="2">
    <source>
        <dbReference type="ARBA" id="ARBA00022598"/>
    </source>
</evidence>
<keyword evidence="6" id="KW-1185">Reference proteome</keyword>
<dbReference type="PANTHER" id="PTHR43201">
    <property type="entry name" value="ACYL-COA SYNTHETASE"/>
    <property type="match status" value="1"/>
</dbReference>
<evidence type="ECO:0000259" key="3">
    <source>
        <dbReference type="Pfam" id="PF00501"/>
    </source>
</evidence>
<dbReference type="Proteomes" id="UP000660680">
    <property type="component" value="Unassembled WGS sequence"/>
</dbReference>
<reference evidence="5" key="2">
    <citation type="submission" date="2020-09" db="EMBL/GenBank/DDBJ databases">
        <authorList>
            <person name="Sun Q."/>
            <person name="Ohkuma M."/>
        </authorList>
    </citation>
    <scope>NUCLEOTIDE SEQUENCE</scope>
    <source>
        <strain evidence="5">JCM 3276</strain>
    </source>
</reference>
<proteinExistence type="inferred from homology"/>
<evidence type="ECO:0000313" key="6">
    <source>
        <dbReference type="Proteomes" id="UP000660680"/>
    </source>
</evidence>
<dbReference type="Gene3D" id="3.30.300.30">
    <property type="match status" value="1"/>
</dbReference>
<dbReference type="SUPFAM" id="SSF56801">
    <property type="entry name" value="Acetyl-CoA synthetase-like"/>
    <property type="match status" value="1"/>
</dbReference>
<dbReference type="Pfam" id="PF00501">
    <property type="entry name" value="AMP-binding"/>
    <property type="match status" value="1"/>
</dbReference>
<name>A0A918GF90_9PSEU</name>
<evidence type="ECO:0000259" key="4">
    <source>
        <dbReference type="Pfam" id="PF13193"/>
    </source>
</evidence>
<dbReference type="CDD" id="cd04433">
    <property type="entry name" value="AFD_class_I"/>
    <property type="match status" value="1"/>
</dbReference>
<dbReference type="GO" id="GO:0006631">
    <property type="term" value="P:fatty acid metabolic process"/>
    <property type="evidence" value="ECO:0007669"/>
    <property type="project" value="TreeGrafter"/>
</dbReference>
<dbReference type="InterPro" id="IPR025110">
    <property type="entry name" value="AMP-bd_C"/>
</dbReference>
<dbReference type="GO" id="GO:0031956">
    <property type="term" value="F:medium-chain fatty acid-CoA ligase activity"/>
    <property type="evidence" value="ECO:0007669"/>
    <property type="project" value="TreeGrafter"/>
</dbReference>
<evidence type="ECO:0000313" key="5">
    <source>
        <dbReference type="EMBL" id="GGS33800.1"/>
    </source>
</evidence>
<dbReference type="InterPro" id="IPR045851">
    <property type="entry name" value="AMP-bd_C_sf"/>
</dbReference>
<dbReference type="Pfam" id="PF13193">
    <property type="entry name" value="AMP-binding_C"/>
    <property type="match status" value="1"/>
</dbReference>
<feature type="domain" description="AMP-dependent synthetase/ligase" evidence="3">
    <location>
        <begin position="50"/>
        <end position="391"/>
    </location>
</feature>
<gene>
    <name evidence="5" type="ORF">GCM10010171_30120</name>
</gene>
<comment type="similarity">
    <text evidence="1">Belongs to the ATP-dependent AMP-binding enzyme family.</text>
</comment>
<comment type="caution">
    <text evidence="5">The sequence shown here is derived from an EMBL/GenBank/DDBJ whole genome shotgun (WGS) entry which is preliminary data.</text>
</comment>
<keyword evidence="2 5" id="KW-0436">Ligase</keyword>
<dbReference type="InterPro" id="IPR000873">
    <property type="entry name" value="AMP-dep_synth/lig_dom"/>
</dbReference>
<organism evidence="5 6">
    <name type="scientific">Actinokineospora fastidiosa</name>
    <dbReference type="NCBI Taxonomy" id="1816"/>
    <lineage>
        <taxon>Bacteria</taxon>
        <taxon>Bacillati</taxon>
        <taxon>Actinomycetota</taxon>
        <taxon>Actinomycetes</taxon>
        <taxon>Pseudonocardiales</taxon>
        <taxon>Pseudonocardiaceae</taxon>
        <taxon>Actinokineospora</taxon>
    </lineage>
</organism>
<dbReference type="PANTHER" id="PTHR43201:SF5">
    <property type="entry name" value="MEDIUM-CHAIN ACYL-COA LIGASE ACSF2, MITOCHONDRIAL"/>
    <property type="match status" value="1"/>
</dbReference>
<evidence type="ECO:0000256" key="1">
    <source>
        <dbReference type="ARBA" id="ARBA00006432"/>
    </source>
</evidence>
<dbReference type="InterPro" id="IPR042099">
    <property type="entry name" value="ANL_N_sf"/>
</dbReference>
<sequence>MEAQEMNTVALLGHAARVFTGAGLVRPQHLGAMLRALRMTGPTPATLLRIAAAHHPDAPGVIDDAGMMTFGELDDAAARLAAGLAGEYGIRPQSTIAVLCRNHRGFVLATAAAGRLGANLVYLNTEFGEAQVGAACEATRADVLIADDEFPAPIGVPVAYESVVARLAAGPPPVRESRVRPGRITLLTSGTTGTPKGAPRTPTALGMLGPAVTLIERARLRVGEPMLIAPPLFHGFGLATWALAVLLRSPIVLRRRFDAEALLADVERHGVAFVAAVPIMLHRILALPPEVRSAYTTPALRAVLSGGSALRPELAERFRAEFGEVLLNGYGSSEIGIAAVAGPADLRAAAGTVGRPSLGVPVRVLDEQRRPVPAGVAGTVFVGGPLVFDGYTGGGTKEVVDGLMNTGDTGHLDPDGRLHIHGRADDMIISGGENVYPQEVEDALARHPAVADVAVFGTDDPEFGQRLVAYVVPRGEQPDPADLSHHVRTALARYKVPRDYVFLPELPRTATGKVRRSELP</sequence>
<accession>A0A918GF90</accession>
<dbReference type="Gene3D" id="3.40.50.12780">
    <property type="entry name" value="N-terminal domain of ligase-like"/>
    <property type="match status" value="1"/>
</dbReference>
<dbReference type="EMBL" id="BMRB01000002">
    <property type="protein sequence ID" value="GGS33800.1"/>
    <property type="molecule type" value="Genomic_DNA"/>
</dbReference>